<keyword evidence="5 8" id="KW-0812">Transmembrane</keyword>
<evidence type="ECO:0000256" key="1">
    <source>
        <dbReference type="ARBA" id="ARBA00004651"/>
    </source>
</evidence>
<dbReference type="Proteomes" id="UP001597118">
    <property type="component" value="Unassembled WGS sequence"/>
</dbReference>
<evidence type="ECO:0000313" key="9">
    <source>
        <dbReference type="EMBL" id="MFD1630253.1"/>
    </source>
</evidence>
<keyword evidence="7 8" id="KW-0472">Membrane</keyword>
<dbReference type="RefSeq" id="WP_379662629.1">
    <property type="nucleotide sequence ID" value="NZ_JBHUDG010000015.1"/>
</dbReference>
<feature type="transmembrane region" description="Helical" evidence="8">
    <location>
        <begin position="140"/>
        <end position="164"/>
    </location>
</feature>
<comment type="caution">
    <text evidence="9">The sequence shown here is derived from an EMBL/GenBank/DDBJ whole genome shotgun (WGS) entry which is preliminary data.</text>
</comment>
<dbReference type="Pfam" id="PF01925">
    <property type="entry name" value="TauE"/>
    <property type="match status" value="1"/>
</dbReference>
<dbReference type="InterPro" id="IPR052017">
    <property type="entry name" value="TSUP"/>
</dbReference>
<protein>
    <recommendedName>
        <fullName evidence="8">Probable membrane transporter protein</fullName>
    </recommendedName>
</protein>
<feature type="transmembrane region" description="Helical" evidence="8">
    <location>
        <begin position="71"/>
        <end position="93"/>
    </location>
</feature>
<evidence type="ECO:0000256" key="4">
    <source>
        <dbReference type="ARBA" id="ARBA00022475"/>
    </source>
</evidence>
<sequence>MEVLFVLFFVGLMAGAMNAVAGGGSFITFPALVYAGVPQVSANASSTVAIFPASLASAWEFREYVRPFPRVSMWSMIVLTLIGGAVGALLLLYTPASEFKKIIPWLLLIGSLTFAFGKSAGEYLRSKFKIGGVLVLSGQFLLGIYGGYFGGAVGIMMMVVWSLFGLTDIKVINANKALFVGVANFIAVILFVIAGKVAWPETCTMLVATICGGYFGAKYTKRLNPDKLRMGIVIFNFLITAVFFIKTYAV</sequence>
<comment type="similarity">
    <text evidence="2 8">Belongs to the 4-toluene sulfonate uptake permease (TSUP) (TC 2.A.102) family.</text>
</comment>
<keyword evidence="10" id="KW-1185">Reference proteome</keyword>
<evidence type="ECO:0000256" key="6">
    <source>
        <dbReference type="ARBA" id="ARBA00022989"/>
    </source>
</evidence>
<dbReference type="EMBL" id="JBHUDG010000015">
    <property type="protein sequence ID" value="MFD1630253.1"/>
    <property type="molecule type" value="Genomic_DNA"/>
</dbReference>
<reference evidence="10" key="1">
    <citation type="journal article" date="2019" name="Int. J. Syst. Evol. Microbiol.">
        <title>The Global Catalogue of Microorganisms (GCM) 10K type strain sequencing project: providing services to taxonomists for standard genome sequencing and annotation.</title>
        <authorList>
            <consortium name="The Broad Institute Genomics Platform"/>
            <consortium name="The Broad Institute Genome Sequencing Center for Infectious Disease"/>
            <person name="Wu L."/>
            <person name="Ma J."/>
        </authorList>
    </citation>
    <scope>NUCLEOTIDE SEQUENCE [LARGE SCALE GENOMIC DNA]</scope>
    <source>
        <strain evidence="10">CCUG 53762</strain>
    </source>
</reference>
<dbReference type="InterPro" id="IPR002781">
    <property type="entry name" value="TM_pro_TauE-like"/>
</dbReference>
<comment type="subcellular location">
    <subcellularLocation>
        <location evidence="1 8">Cell membrane</location>
        <topology evidence="1 8">Multi-pass membrane protein</topology>
    </subcellularLocation>
</comment>
<feature type="transmembrane region" description="Helical" evidence="8">
    <location>
        <begin position="228"/>
        <end position="249"/>
    </location>
</feature>
<evidence type="ECO:0000256" key="8">
    <source>
        <dbReference type="RuleBase" id="RU363041"/>
    </source>
</evidence>
<evidence type="ECO:0000256" key="3">
    <source>
        <dbReference type="ARBA" id="ARBA00022448"/>
    </source>
</evidence>
<evidence type="ECO:0000256" key="7">
    <source>
        <dbReference type="ARBA" id="ARBA00023136"/>
    </source>
</evidence>
<keyword evidence="3" id="KW-0813">Transport</keyword>
<accession>A0ABW4IBZ5</accession>
<evidence type="ECO:0000313" key="10">
    <source>
        <dbReference type="Proteomes" id="UP001597118"/>
    </source>
</evidence>
<evidence type="ECO:0000256" key="2">
    <source>
        <dbReference type="ARBA" id="ARBA00009142"/>
    </source>
</evidence>
<gene>
    <name evidence="9" type="ORF">ACFSAH_10215</name>
</gene>
<keyword evidence="6 8" id="KW-1133">Transmembrane helix</keyword>
<proteinExistence type="inferred from homology"/>
<dbReference type="PANTHER" id="PTHR30269:SF0">
    <property type="entry name" value="MEMBRANE TRANSPORTER PROTEIN YFCA-RELATED"/>
    <property type="match status" value="1"/>
</dbReference>
<feature type="transmembrane region" description="Helical" evidence="8">
    <location>
        <begin position="102"/>
        <end position="120"/>
    </location>
</feature>
<name>A0ABW4IBZ5_9SPHI</name>
<feature type="transmembrane region" description="Helical" evidence="8">
    <location>
        <begin position="176"/>
        <end position="193"/>
    </location>
</feature>
<organism evidence="9 10">
    <name type="scientific">Pseudopedobacter beijingensis</name>
    <dbReference type="NCBI Taxonomy" id="1207056"/>
    <lineage>
        <taxon>Bacteria</taxon>
        <taxon>Pseudomonadati</taxon>
        <taxon>Bacteroidota</taxon>
        <taxon>Sphingobacteriia</taxon>
        <taxon>Sphingobacteriales</taxon>
        <taxon>Sphingobacteriaceae</taxon>
        <taxon>Pseudopedobacter</taxon>
    </lineage>
</organism>
<keyword evidence="4 8" id="KW-1003">Cell membrane</keyword>
<evidence type="ECO:0000256" key="5">
    <source>
        <dbReference type="ARBA" id="ARBA00022692"/>
    </source>
</evidence>
<dbReference type="PANTHER" id="PTHR30269">
    <property type="entry name" value="TRANSMEMBRANE PROTEIN YFCA"/>
    <property type="match status" value="1"/>
</dbReference>